<keyword evidence="1" id="KW-0732">Signal</keyword>
<keyword evidence="3" id="KW-1185">Reference proteome</keyword>
<dbReference type="STRING" id="676599.ARC20_13675"/>
<dbReference type="OrthoDB" id="6238810at2"/>
<dbReference type="RefSeq" id="WP_057648092.1">
    <property type="nucleotide sequence ID" value="NZ_LLXU01000106.1"/>
</dbReference>
<accession>A0A0R0A2T6</accession>
<organism evidence="2 3">
    <name type="scientific">Stenotrophomonas panacihumi</name>
    <dbReference type="NCBI Taxonomy" id="676599"/>
    <lineage>
        <taxon>Bacteria</taxon>
        <taxon>Pseudomonadati</taxon>
        <taxon>Pseudomonadota</taxon>
        <taxon>Gammaproteobacteria</taxon>
        <taxon>Lysobacterales</taxon>
        <taxon>Lysobacteraceae</taxon>
        <taxon>Stenotrophomonas</taxon>
    </lineage>
</organism>
<proteinExistence type="predicted"/>
<evidence type="ECO:0000313" key="3">
    <source>
        <dbReference type="Proteomes" id="UP000051802"/>
    </source>
</evidence>
<reference evidence="2 3" key="1">
    <citation type="submission" date="2015-10" db="EMBL/GenBank/DDBJ databases">
        <title>Genome sequencing and analysis of members of genus Stenotrophomonas.</title>
        <authorList>
            <person name="Patil P.P."/>
            <person name="Midha S."/>
            <person name="Patil P.B."/>
        </authorList>
    </citation>
    <scope>NUCLEOTIDE SEQUENCE [LARGE SCALE GENOMIC DNA]</scope>
    <source>
        <strain evidence="2 3">JCM 16536</strain>
    </source>
</reference>
<dbReference type="EMBL" id="LLXU01000106">
    <property type="protein sequence ID" value="KRG39547.1"/>
    <property type="molecule type" value="Genomic_DNA"/>
</dbReference>
<name>A0A0R0A2T6_9GAMM</name>
<feature type="chain" id="PRO_5006390195" description="Sensory transduction regulator" evidence="1">
    <location>
        <begin position="22"/>
        <end position="170"/>
    </location>
</feature>
<dbReference type="Proteomes" id="UP000051802">
    <property type="component" value="Unassembled WGS sequence"/>
</dbReference>
<sequence length="170" mass="18093">MKRLPVATALLAASICPPLFAAPPTPKAEAPATQAGADAALGQRLRALGLEPQVDGDGDYRLLFALDGGRQQVTYVRSHTERFGQLEIREIWSPAYQAPGDTLPADIANRLLQDGQENILGAWVRQDGTAIYVTRVPADLAGASLSDAIEATTRAADAMEAQLTPGKDRF</sequence>
<evidence type="ECO:0000256" key="1">
    <source>
        <dbReference type="SAM" id="SignalP"/>
    </source>
</evidence>
<feature type="signal peptide" evidence="1">
    <location>
        <begin position="1"/>
        <end position="21"/>
    </location>
</feature>
<protein>
    <recommendedName>
        <fullName evidence="4">Sensory transduction regulator</fullName>
    </recommendedName>
</protein>
<comment type="caution">
    <text evidence="2">The sequence shown here is derived from an EMBL/GenBank/DDBJ whole genome shotgun (WGS) entry which is preliminary data.</text>
</comment>
<evidence type="ECO:0000313" key="2">
    <source>
        <dbReference type="EMBL" id="KRG39547.1"/>
    </source>
</evidence>
<gene>
    <name evidence="2" type="ORF">ARC20_13675</name>
</gene>
<dbReference type="AlphaFoldDB" id="A0A0R0A2T6"/>
<evidence type="ECO:0008006" key="4">
    <source>
        <dbReference type="Google" id="ProtNLM"/>
    </source>
</evidence>